<protein>
    <recommendedName>
        <fullName evidence="4">Antitoxin</fullName>
    </recommendedName>
</protein>
<dbReference type="OrthoDB" id="963455at2"/>
<dbReference type="Gene3D" id="3.40.1620.10">
    <property type="entry name" value="YefM-like domain"/>
    <property type="match status" value="1"/>
</dbReference>
<comment type="caution">
    <text evidence="2">The sequence shown here is derived from an EMBL/GenBank/DDBJ whole genome shotgun (WGS) entry which is preliminary data.</text>
</comment>
<evidence type="ECO:0000313" key="3">
    <source>
        <dbReference type="Proteomes" id="UP000306196"/>
    </source>
</evidence>
<evidence type="ECO:0008006" key="4">
    <source>
        <dbReference type="Google" id="ProtNLM"/>
    </source>
</evidence>
<evidence type="ECO:0000313" key="2">
    <source>
        <dbReference type="EMBL" id="TLD69836.1"/>
    </source>
</evidence>
<dbReference type="EMBL" id="VAUV01000011">
    <property type="protein sequence ID" value="TLD69836.1"/>
    <property type="molecule type" value="Genomic_DNA"/>
</dbReference>
<evidence type="ECO:0000256" key="1">
    <source>
        <dbReference type="SAM" id="MobiDB-lite"/>
    </source>
</evidence>
<proteinExistence type="predicted"/>
<accession>A0A5R8KC10</accession>
<sequence length="108" mass="12044">MVNLSCTMTVLESTERQIAVSQFKAHCTEELRSVEEDGITLIITRHGKAIAQISPPSSKNIPTIAEWIGSGKKFTLASDEMVNSFDSPTWKPHDWEQKPAQTLDPMDN</sequence>
<dbReference type="AlphaFoldDB" id="A0A5R8KC10"/>
<dbReference type="Proteomes" id="UP000306196">
    <property type="component" value="Unassembled WGS sequence"/>
</dbReference>
<feature type="region of interest" description="Disordered" evidence="1">
    <location>
        <begin position="85"/>
        <end position="108"/>
    </location>
</feature>
<reference evidence="2 3" key="1">
    <citation type="submission" date="2019-05" db="EMBL/GenBank/DDBJ databases">
        <title>Verrucobacter flavum gen. nov., sp. nov. a new member of the family Verrucomicrobiaceae.</title>
        <authorList>
            <person name="Szuroczki S."/>
            <person name="Abbaszade G."/>
            <person name="Szabo A."/>
            <person name="Felfoldi T."/>
            <person name="Schumann P."/>
            <person name="Boka K."/>
            <person name="Keki Z."/>
            <person name="Toumi M."/>
            <person name="Toth E."/>
        </authorList>
    </citation>
    <scope>NUCLEOTIDE SEQUENCE [LARGE SCALE GENOMIC DNA]</scope>
    <source>
        <strain evidence="2 3">MG-N-17</strain>
    </source>
</reference>
<keyword evidence="3" id="KW-1185">Reference proteome</keyword>
<gene>
    <name evidence="2" type="ORF">FEM03_16070</name>
</gene>
<organism evidence="2 3">
    <name type="scientific">Phragmitibacter flavus</name>
    <dbReference type="NCBI Taxonomy" id="2576071"/>
    <lineage>
        <taxon>Bacteria</taxon>
        <taxon>Pseudomonadati</taxon>
        <taxon>Verrucomicrobiota</taxon>
        <taxon>Verrucomicrobiia</taxon>
        <taxon>Verrucomicrobiales</taxon>
        <taxon>Verrucomicrobiaceae</taxon>
        <taxon>Phragmitibacter</taxon>
    </lineage>
</organism>
<name>A0A5R8KC10_9BACT</name>